<reference evidence="2" key="1">
    <citation type="submission" date="2021-02" db="EMBL/GenBank/DDBJ databases">
        <authorList>
            <person name="Nowell W R."/>
        </authorList>
    </citation>
    <scope>NUCLEOTIDE SEQUENCE</scope>
</reference>
<name>A0A8S2EZP5_9BILA</name>
<organism evidence="2 4">
    <name type="scientific">Didymodactylos carnosus</name>
    <dbReference type="NCBI Taxonomy" id="1234261"/>
    <lineage>
        <taxon>Eukaryota</taxon>
        <taxon>Metazoa</taxon>
        <taxon>Spiralia</taxon>
        <taxon>Gnathifera</taxon>
        <taxon>Rotifera</taxon>
        <taxon>Eurotatoria</taxon>
        <taxon>Bdelloidea</taxon>
        <taxon>Philodinida</taxon>
        <taxon>Philodinidae</taxon>
        <taxon>Didymodactylos</taxon>
    </lineage>
</organism>
<evidence type="ECO:0000313" key="3">
    <source>
        <dbReference type="EMBL" id="CAF4087499.1"/>
    </source>
</evidence>
<comment type="caution">
    <text evidence="2">The sequence shown here is derived from an EMBL/GenBank/DDBJ whole genome shotgun (WGS) entry which is preliminary data.</text>
</comment>
<dbReference type="EMBL" id="CAJNOK010018457">
    <property type="protein sequence ID" value="CAF1282723.1"/>
    <property type="molecule type" value="Genomic_DNA"/>
</dbReference>
<evidence type="ECO:0000313" key="4">
    <source>
        <dbReference type="Proteomes" id="UP000677228"/>
    </source>
</evidence>
<sequence length="454" mass="52881">MPSLQVQKANFFLFLFQVYLLVKCSFESHQLTLFCPMCDFAQMNTELSAGSIPILFLNQTPNSEILQLDLAALSLDSTISFDIQCIRNNGTRSNLNINLMLVDHQTPAALACVLSSDTIRAYHDSVTITCESLYVNADVIIWAIADIDGKLARIWLNPQYLDSAETSKISSQKVSGFPHSIVHIEVYLPLLNATQLLKIETIDPNPKMIDKINIELDWNYFNDAVHLLEEYSNIYLYSFNRFYQHDNRLTSTKLDATTFYLSFIDYSRLLLEYLDQRLITAAPDFTEYIYDYIIDKIQQFQFYYQEPLVFHSYIALLVQLTNRPQMITYESYHMMRHFVRFIMSYSFAKTSKAFLDKLLQLYINLRVYIGMTMPQPEATDGWSIIEFSQQINEMIQFLHDTYLLNNISNVAKTNKINIDFVVSFIYPFTTDRWTLILHPAMNNGLISSPHKRRY</sequence>
<protein>
    <recommendedName>
        <fullName evidence="5">Envelope protein</fullName>
    </recommendedName>
</protein>
<evidence type="ECO:0000313" key="2">
    <source>
        <dbReference type="EMBL" id="CAF1282723.1"/>
    </source>
</evidence>
<feature type="signal peptide" evidence="1">
    <location>
        <begin position="1"/>
        <end position="24"/>
    </location>
</feature>
<gene>
    <name evidence="2" type="ORF">OVA965_LOCUS27714</name>
    <name evidence="3" type="ORF">TMI583_LOCUS28462</name>
</gene>
<evidence type="ECO:0008006" key="5">
    <source>
        <dbReference type="Google" id="ProtNLM"/>
    </source>
</evidence>
<evidence type="ECO:0000256" key="1">
    <source>
        <dbReference type="SAM" id="SignalP"/>
    </source>
</evidence>
<feature type="chain" id="PRO_5036273478" description="Envelope protein" evidence="1">
    <location>
        <begin position="25"/>
        <end position="454"/>
    </location>
</feature>
<dbReference type="AlphaFoldDB" id="A0A8S2EZP5"/>
<dbReference type="EMBL" id="CAJOBA010040022">
    <property type="protein sequence ID" value="CAF4087499.1"/>
    <property type="molecule type" value="Genomic_DNA"/>
</dbReference>
<keyword evidence="1" id="KW-0732">Signal</keyword>
<proteinExistence type="predicted"/>
<accession>A0A8S2EZP5</accession>
<dbReference type="Proteomes" id="UP000682733">
    <property type="component" value="Unassembled WGS sequence"/>
</dbReference>
<dbReference type="Proteomes" id="UP000677228">
    <property type="component" value="Unassembled WGS sequence"/>
</dbReference>